<proteinExistence type="predicted"/>
<evidence type="ECO:0000259" key="1">
    <source>
        <dbReference type="Pfam" id="PF01206"/>
    </source>
</evidence>
<dbReference type="EMBL" id="FYAH01000003">
    <property type="protein sequence ID" value="SMY17124.1"/>
    <property type="molecule type" value="Genomic_DNA"/>
</dbReference>
<accession>A0A1Y6KYG9</accession>
<dbReference type="AlphaFoldDB" id="A0A1Y6KYG9"/>
<keyword evidence="3" id="KW-1185">Reference proteome</keyword>
<evidence type="ECO:0000313" key="3">
    <source>
        <dbReference type="Proteomes" id="UP000196485"/>
    </source>
</evidence>
<dbReference type="Pfam" id="PF01206">
    <property type="entry name" value="TusA"/>
    <property type="match status" value="1"/>
</dbReference>
<dbReference type="GO" id="GO:0016740">
    <property type="term" value="F:transferase activity"/>
    <property type="evidence" value="ECO:0007669"/>
    <property type="project" value="UniProtKB-KW"/>
</dbReference>
<dbReference type="InterPro" id="IPR036868">
    <property type="entry name" value="TusA-like_sf"/>
</dbReference>
<organism evidence="2 3">
    <name type="scientific">Photobacterium aquimaris</name>
    <dbReference type="NCBI Taxonomy" id="512643"/>
    <lineage>
        <taxon>Bacteria</taxon>
        <taxon>Pseudomonadati</taxon>
        <taxon>Pseudomonadota</taxon>
        <taxon>Gammaproteobacteria</taxon>
        <taxon>Vibrionales</taxon>
        <taxon>Vibrionaceae</taxon>
        <taxon>Photobacterium</taxon>
    </lineage>
</organism>
<sequence length="84" mass="9578">MDNHCHSIGMEILTLDLMAYRCPLALLMVKRSCRDLSLTQKLVIRVPQSSTKTDIFRYLQNNGFTIDIQAEAIDQLVIIVKKGQ</sequence>
<dbReference type="RefSeq" id="WP_235011184.1">
    <property type="nucleotide sequence ID" value="NZ_FYAH01000003.1"/>
</dbReference>
<dbReference type="Proteomes" id="UP000196485">
    <property type="component" value="Unassembled WGS sequence"/>
</dbReference>
<evidence type="ECO:0000313" key="2">
    <source>
        <dbReference type="EMBL" id="SMY17124.1"/>
    </source>
</evidence>
<gene>
    <name evidence="2" type="primary">tusA_1</name>
    <name evidence="2" type="ORF">PAQU9191_02396</name>
</gene>
<keyword evidence="2" id="KW-0808">Transferase</keyword>
<dbReference type="SUPFAM" id="SSF64307">
    <property type="entry name" value="SirA-like"/>
    <property type="match status" value="1"/>
</dbReference>
<dbReference type="Gene3D" id="3.30.110.40">
    <property type="entry name" value="TusA-like domain"/>
    <property type="match status" value="1"/>
</dbReference>
<reference evidence="3" key="1">
    <citation type="submission" date="2017-06" db="EMBL/GenBank/DDBJ databases">
        <authorList>
            <person name="Rodrigo-Torres L."/>
            <person name="Arahal R. D."/>
            <person name="Lucena T."/>
        </authorList>
    </citation>
    <scope>NUCLEOTIDE SEQUENCE [LARGE SCALE GENOMIC DNA]</scope>
    <source>
        <strain evidence="3">type strain: CECT 9192</strain>
    </source>
</reference>
<protein>
    <submittedName>
        <fullName evidence="2">Sulfurtransferase TusA</fullName>
    </submittedName>
</protein>
<feature type="domain" description="UPF0033" evidence="1">
    <location>
        <begin position="14"/>
        <end position="82"/>
    </location>
</feature>
<name>A0A1Y6KYG9_9GAMM</name>
<dbReference type="InterPro" id="IPR001455">
    <property type="entry name" value="TusA-like"/>
</dbReference>